<feature type="compositionally biased region" description="Basic and acidic residues" evidence="1">
    <location>
        <begin position="89"/>
        <end position="101"/>
    </location>
</feature>
<protein>
    <submittedName>
        <fullName evidence="3">Uncharacterized protein</fullName>
    </submittedName>
</protein>
<keyword evidence="2" id="KW-1185">Reference proteome</keyword>
<accession>A0A914VAE5</accession>
<dbReference type="WBParaSite" id="PSAMB.scaffold17223size1172.g37188.t1">
    <property type="protein sequence ID" value="PSAMB.scaffold17223size1172.g37188.t1"/>
    <property type="gene ID" value="PSAMB.scaffold17223size1172.g37188"/>
</dbReference>
<name>A0A914VAE5_9BILA</name>
<organism evidence="2 3">
    <name type="scientific">Plectus sambesii</name>
    <dbReference type="NCBI Taxonomy" id="2011161"/>
    <lineage>
        <taxon>Eukaryota</taxon>
        <taxon>Metazoa</taxon>
        <taxon>Ecdysozoa</taxon>
        <taxon>Nematoda</taxon>
        <taxon>Chromadorea</taxon>
        <taxon>Plectida</taxon>
        <taxon>Plectina</taxon>
        <taxon>Plectoidea</taxon>
        <taxon>Plectidae</taxon>
        <taxon>Plectus</taxon>
    </lineage>
</organism>
<reference evidence="3" key="1">
    <citation type="submission" date="2022-11" db="UniProtKB">
        <authorList>
            <consortium name="WormBaseParasite"/>
        </authorList>
    </citation>
    <scope>IDENTIFICATION</scope>
</reference>
<proteinExistence type="predicted"/>
<feature type="region of interest" description="Disordered" evidence="1">
    <location>
        <begin position="77"/>
        <end position="129"/>
    </location>
</feature>
<sequence>MAGRQSDQLVIQGELTEQELAELLAQQGDGVEGGAQIVDADGNVVTVSVEQLAAAGIDIDNMSELTEDQLGSLLALANQGPPATGIHTPKAESNHHQSESHHHQRQRNEPQQPPQSLPEEPSDVDSASDSLTMVIGEDGSLKLSDGSGQEFVLSSEQLAANNIDVNNLSDDQIQQIVQMAMPNFD</sequence>
<evidence type="ECO:0000313" key="2">
    <source>
        <dbReference type="Proteomes" id="UP000887566"/>
    </source>
</evidence>
<dbReference type="Proteomes" id="UP000887566">
    <property type="component" value="Unplaced"/>
</dbReference>
<dbReference type="AlphaFoldDB" id="A0A914VAE5"/>
<evidence type="ECO:0000313" key="3">
    <source>
        <dbReference type="WBParaSite" id="PSAMB.scaffold17223size1172.g37188.t1"/>
    </source>
</evidence>
<evidence type="ECO:0000256" key="1">
    <source>
        <dbReference type="SAM" id="MobiDB-lite"/>
    </source>
</evidence>